<dbReference type="EMBL" id="JAWZYT010000030">
    <property type="protein sequence ID" value="KAK4329170.1"/>
    <property type="molecule type" value="Genomic_DNA"/>
</dbReference>
<accession>A0AAE1QMG1</accession>
<dbReference type="Gene3D" id="3.30.40.10">
    <property type="entry name" value="Zinc/RING finger domain, C3HC4 (zinc finger)"/>
    <property type="match status" value="1"/>
</dbReference>
<dbReference type="AlphaFoldDB" id="A0AAE1QMG1"/>
<feature type="compositionally biased region" description="Pro residues" evidence="1">
    <location>
        <begin position="257"/>
        <end position="351"/>
    </location>
</feature>
<feature type="compositionally biased region" description="Low complexity" evidence="1">
    <location>
        <begin position="366"/>
        <end position="381"/>
    </location>
</feature>
<evidence type="ECO:0000313" key="2">
    <source>
        <dbReference type="EMBL" id="KAK4329170.1"/>
    </source>
</evidence>
<keyword evidence="3" id="KW-1185">Reference proteome</keyword>
<dbReference type="InterPro" id="IPR013083">
    <property type="entry name" value="Znf_RING/FYVE/PHD"/>
</dbReference>
<gene>
    <name evidence="2" type="ORF">Pmani_000461</name>
</gene>
<reference evidence="2" key="1">
    <citation type="submission" date="2023-11" db="EMBL/GenBank/DDBJ databases">
        <title>Genome assemblies of two species of porcelain crab, Petrolisthes cinctipes and Petrolisthes manimaculis (Anomura: Porcellanidae).</title>
        <authorList>
            <person name="Angst P."/>
        </authorList>
    </citation>
    <scope>NUCLEOTIDE SEQUENCE</scope>
    <source>
        <strain evidence="2">PB745_02</strain>
        <tissue evidence="2">Gill</tissue>
    </source>
</reference>
<feature type="region of interest" description="Disordered" evidence="1">
    <location>
        <begin position="167"/>
        <end position="189"/>
    </location>
</feature>
<proteinExistence type="predicted"/>
<evidence type="ECO:0000256" key="1">
    <source>
        <dbReference type="SAM" id="MobiDB-lite"/>
    </source>
</evidence>
<dbReference type="Proteomes" id="UP001292094">
    <property type="component" value="Unassembled WGS sequence"/>
</dbReference>
<sequence length="429" mass="46877">MFAQRLNTTAAFTTTTATFTNSKTIMSKHNTQNALVCISCHKPYDNKHRLPTTSSTCFHTSCSNCLFYLALLADDGGEGGGEEVVEEEVVVEEVKKGEERTWPGEIKVNEDKGGIPGGRIIQCPGCQTDVNTDTFYTDNLILNQVKQKRLDELPVIDELIISELTLNPSVAPPPPSPPPPPPPSTTTQQYNENIKDLIDFLDGPDAQHYLEPKPQSKQPLPQPPQPSPYPEPTAPSKHPQPSPYPEPTAPSKHPQLSPYPEPTAPSIHPQPSPYPEPTAPSIHPQPSPYPEPTAPSIHPQPSPYPEPTAPSKHPQPSPYPEPTTPSKHPQPSPYPEPTAPSKHPQPLPPLQPVGFQSPVGQADWSPSQPNQEHQPQQQTIPVIGWTQSLPGSGSIESADELFHHKHSSHASESVPMGWVVGRPQYSEEQ</sequence>
<organism evidence="2 3">
    <name type="scientific">Petrolisthes manimaculis</name>
    <dbReference type="NCBI Taxonomy" id="1843537"/>
    <lineage>
        <taxon>Eukaryota</taxon>
        <taxon>Metazoa</taxon>
        <taxon>Ecdysozoa</taxon>
        <taxon>Arthropoda</taxon>
        <taxon>Crustacea</taxon>
        <taxon>Multicrustacea</taxon>
        <taxon>Malacostraca</taxon>
        <taxon>Eumalacostraca</taxon>
        <taxon>Eucarida</taxon>
        <taxon>Decapoda</taxon>
        <taxon>Pleocyemata</taxon>
        <taxon>Anomura</taxon>
        <taxon>Galatheoidea</taxon>
        <taxon>Porcellanidae</taxon>
        <taxon>Petrolisthes</taxon>
    </lineage>
</organism>
<comment type="caution">
    <text evidence="2">The sequence shown here is derived from an EMBL/GenBank/DDBJ whole genome shotgun (WGS) entry which is preliminary data.</text>
</comment>
<name>A0AAE1QMG1_9EUCA</name>
<feature type="compositionally biased region" description="Polar residues" evidence="1">
    <location>
        <begin position="385"/>
        <end position="395"/>
    </location>
</feature>
<protein>
    <submittedName>
        <fullName evidence="2">Uncharacterized protein</fullName>
    </submittedName>
</protein>
<feature type="compositionally biased region" description="Pro residues" evidence="1">
    <location>
        <begin position="170"/>
        <end position="184"/>
    </location>
</feature>
<evidence type="ECO:0000313" key="3">
    <source>
        <dbReference type="Proteomes" id="UP001292094"/>
    </source>
</evidence>
<feature type="compositionally biased region" description="Pro residues" evidence="1">
    <location>
        <begin position="220"/>
        <end position="248"/>
    </location>
</feature>
<feature type="region of interest" description="Disordered" evidence="1">
    <location>
        <begin position="204"/>
        <end position="416"/>
    </location>
</feature>